<accession>A0A383VRH0</accession>
<sequence length="147" mass="15069">MQLLLHLQGGVEAACGACTHRTAAGAHDPFGCLWRSHAPHKGQQRCGAELRDCWHGWCGGQHKAATLAGHSQPNHQMGAVNSSLATHPVGFALAWDSTGGSLWKALAPTGYVALCCVASLADAAGGRSLAPGEAGGPVSHHSSCAWC</sequence>
<keyword evidence="2" id="KW-1185">Reference proteome</keyword>
<dbReference type="EMBL" id="FNXT01000791">
    <property type="protein sequence ID" value="SZX67372.1"/>
    <property type="molecule type" value="Genomic_DNA"/>
</dbReference>
<name>A0A383VRH0_TETOB</name>
<dbReference type="Proteomes" id="UP000256970">
    <property type="component" value="Unassembled WGS sequence"/>
</dbReference>
<reference evidence="1 2" key="1">
    <citation type="submission" date="2016-10" db="EMBL/GenBank/DDBJ databases">
        <authorList>
            <person name="Cai Z."/>
        </authorList>
    </citation>
    <scope>NUCLEOTIDE SEQUENCE [LARGE SCALE GENOMIC DNA]</scope>
</reference>
<proteinExistence type="predicted"/>
<organism evidence="1 2">
    <name type="scientific">Tetradesmus obliquus</name>
    <name type="common">Green alga</name>
    <name type="synonym">Acutodesmus obliquus</name>
    <dbReference type="NCBI Taxonomy" id="3088"/>
    <lineage>
        <taxon>Eukaryota</taxon>
        <taxon>Viridiplantae</taxon>
        <taxon>Chlorophyta</taxon>
        <taxon>core chlorophytes</taxon>
        <taxon>Chlorophyceae</taxon>
        <taxon>CS clade</taxon>
        <taxon>Sphaeropleales</taxon>
        <taxon>Scenedesmaceae</taxon>
        <taxon>Tetradesmus</taxon>
    </lineage>
</organism>
<protein>
    <submittedName>
        <fullName evidence="1">Uncharacterized protein</fullName>
    </submittedName>
</protein>
<evidence type="ECO:0000313" key="2">
    <source>
        <dbReference type="Proteomes" id="UP000256970"/>
    </source>
</evidence>
<gene>
    <name evidence="1" type="ORF">BQ4739_LOCUS7771</name>
</gene>
<dbReference type="AlphaFoldDB" id="A0A383VRH0"/>
<evidence type="ECO:0000313" key="1">
    <source>
        <dbReference type="EMBL" id="SZX67372.1"/>
    </source>
</evidence>